<evidence type="ECO:0000313" key="9">
    <source>
        <dbReference type="Proteomes" id="UP000789759"/>
    </source>
</evidence>
<feature type="binding site" evidence="5">
    <location>
        <begin position="34"/>
        <end position="35"/>
    </location>
    <ligand>
        <name>FAD</name>
        <dbReference type="ChEBI" id="CHEBI:57692"/>
    </ligand>
</feature>
<keyword evidence="3 6" id="KW-0560">Oxidoreductase</keyword>
<reference evidence="8" key="1">
    <citation type="submission" date="2021-06" db="EMBL/GenBank/DDBJ databases">
        <authorList>
            <person name="Kallberg Y."/>
            <person name="Tangrot J."/>
            <person name="Rosling A."/>
        </authorList>
    </citation>
    <scope>NUCLEOTIDE SEQUENCE</scope>
    <source>
        <strain evidence="8">FL966</strain>
    </source>
</reference>
<dbReference type="Gene3D" id="3.50.50.60">
    <property type="entry name" value="FAD/NAD(P)-binding domain"/>
    <property type="match status" value="1"/>
</dbReference>
<comment type="catalytic activity">
    <reaction evidence="4">
        <text>a secondary aliphatic amine + O2 + H2O = a primary amine + an aldehyde + H2O2</text>
        <dbReference type="Rhea" id="RHEA:26414"/>
        <dbReference type="ChEBI" id="CHEBI:15377"/>
        <dbReference type="ChEBI" id="CHEBI:15379"/>
        <dbReference type="ChEBI" id="CHEBI:16240"/>
        <dbReference type="ChEBI" id="CHEBI:17478"/>
        <dbReference type="ChEBI" id="CHEBI:58855"/>
        <dbReference type="ChEBI" id="CHEBI:65296"/>
        <dbReference type="EC" id="1.4.3.4"/>
    </reaction>
</comment>
<dbReference type="GO" id="GO:0097621">
    <property type="term" value="F:monoamine oxidase activity"/>
    <property type="evidence" value="ECO:0007669"/>
    <property type="project" value="UniProtKB-EC"/>
</dbReference>
<gene>
    <name evidence="8" type="ORF">CPELLU_LOCUS4724</name>
</gene>
<feature type="binding site" evidence="5">
    <location>
        <position position="457"/>
    </location>
    <ligand>
        <name>FAD</name>
        <dbReference type="ChEBI" id="CHEBI:57692"/>
    </ligand>
</feature>
<feature type="transmembrane region" description="Helical" evidence="6">
    <location>
        <begin position="501"/>
        <end position="525"/>
    </location>
</feature>
<dbReference type="EMBL" id="CAJVQA010002543">
    <property type="protein sequence ID" value="CAG8550418.1"/>
    <property type="molecule type" value="Genomic_DNA"/>
</dbReference>
<feature type="transmembrane region" description="Helical" evidence="6">
    <location>
        <begin position="591"/>
        <end position="609"/>
    </location>
</feature>
<comment type="caution">
    <text evidence="8">The sequence shown here is derived from an EMBL/GenBank/DDBJ whole genome shotgun (WGS) entry which is preliminary data.</text>
</comment>
<keyword evidence="9" id="KW-1185">Reference proteome</keyword>
<keyword evidence="6" id="KW-0274">FAD</keyword>
<dbReference type="AlphaFoldDB" id="A0A9N9FQG2"/>
<evidence type="ECO:0000256" key="2">
    <source>
        <dbReference type="ARBA" id="ARBA00005995"/>
    </source>
</evidence>
<keyword evidence="6" id="KW-0472">Membrane</keyword>
<dbReference type="PANTHER" id="PTHR43563">
    <property type="entry name" value="AMINE OXIDASE"/>
    <property type="match status" value="1"/>
</dbReference>
<protein>
    <recommendedName>
        <fullName evidence="6">Amine oxidase</fullName>
        <ecNumber evidence="6">1.4.3.-</ecNumber>
    </recommendedName>
</protein>
<dbReference type="Proteomes" id="UP000789759">
    <property type="component" value="Unassembled WGS sequence"/>
</dbReference>
<evidence type="ECO:0000256" key="3">
    <source>
        <dbReference type="ARBA" id="ARBA00023002"/>
    </source>
</evidence>
<keyword evidence="6" id="KW-1133">Transmembrane helix</keyword>
<proteinExistence type="inferred from homology"/>
<sequence>MLYDLIVIGGGFAGISTAIGLEKKDSTAKVLVLEASEEIGGRCRNASVGPNNESSAGFGAQYIGIKQTHIYSIAFRLSSLRSNPKVYGHNPWFRTYSEGKWYDTSVETSWNGIQSLDINASWLKKLSLCKTVLLVYALENLINGAYPSLSWGAYWLDKWNVQEWIDAQKLHPWVAELWVMGVRNIMSIDPKDLSLLHFLWYNVTNGGFFNEVAKDTIGGPQEFSVECGMGVLAQRYSKEIRGDILLNFPVVEIKTCTNQELIVRGKNGTTFMARTVAICVTPGVTNQIKFTSFNNTPVISHERANFFNQPIGYIARVIMRYSQRFWHNVSISQNPNANFYGFSTGTNPTLLKTHMEWALDISDPSKKSYALTIFTRTGIFDNVRAMGITGDQYKKEVERQLKEDAVILTQMEMARMASSVEWYEWSENEWIRCGPNTYTRPGILTALGKKLHEPDAEYAPAFVGYVEGAVRSGELVGQQIYAKLHGNDVQSVVVVGKKPNILFAILFGLLWIIVYILEVIINIILRSLNAISPSKHAWQLDWIYPLLYLTVLMIPSPYALFIPQIFTFIIVSQFDNITNFKALDAPEPSPMRLFIHEICTIFYLLVTLWQSSNSNSLKWIIYALNGALLMATYGAVITHEAVHIGISWGFSQYHFQGHHIKFACPKDFDTPYFNESFWKFLPRNWIALAHLLLQSVITQISFSSNAYTQHYGLNRNLTYMIEGLHHAHHVKCLRNLANESVPLNSGIGILDAAGLALFPQLWFKKINPLIPIEIRLINKNNEEH</sequence>
<dbReference type="EC" id="1.4.3.-" evidence="6"/>
<feature type="binding site" evidence="5">
    <location>
        <position position="250"/>
    </location>
    <ligand>
        <name>FAD</name>
        <dbReference type="ChEBI" id="CHEBI:57692"/>
    </ligand>
</feature>
<dbReference type="InterPro" id="IPR002937">
    <property type="entry name" value="Amino_oxidase"/>
</dbReference>
<comment type="similarity">
    <text evidence="2 6">Belongs to the flavin monoamine oxidase family.</text>
</comment>
<evidence type="ECO:0000259" key="7">
    <source>
        <dbReference type="Pfam" id="PF01593"/>
    </source>
</evidence>
<keyword evidence="6" id="KW-0812">Transmembrane</keyword>
<dbReference type="InterPro" id="IPR050703">
    <property type="entry name" value="Flavin_MAO"/>
</dbReference>
<feature type="transmembrane region" description="Helical" evidence="6">
    <location>
        <begin position="546"/>
        <end position="571"/>
    </location>
</feature>
<dbReference type="Pfam" id="PF01593">
    <property type="entry name" value="Amino_oxidase"/>
    <property type="match status" value="1"/>
</dbReference>
<dbReference type="PRINTS" id="PR00757">
    <property type="entry name" value="AMINEOXDASEF"/>
</dbReference>
<dbReference type="PANTHER" id="PTHR43563:SF1">
    <property type="entry name" value="AMINE OXIDASE [FLAVIN-CONTAINING] B"/>
    <property type="match status" value="1"/>
</dbReference>
<evidence type="ECO:0000313" key="8">
    <source>
        <dbReference type="EMBL" id="CAG8550418.1"/>
    </source>
</evidence>
<evidence type="ECO:0000256" key="5">
    <source>
        <dbReference type="PIRSR" id="PIRSR601613-1"/>
    </source>
</evidence>
<evidence type="ECO:0000256" key="4">
    <source>
        <dbReference type="ARBA" id="ARBA00048448"/>
    </source>
</evidence>
<evidence type="ECO:0000256" key="1">
    <source>
        <dbReference type="ARBA" id="ARBA00001974"/>
    </source>
</evidence>
<evidence type="ECO:0000256" key="6">
    <source>
        <dbReference type="RuleBase" id="RU362067"/>
    </source>
</evidence>
<name>A0A9N9FQG2_9GLOM</name>
<keyword evidence="6" id="KW-0285">Flavoprotein</keyword>
<organism evidence="8 9">
    <name type="scientific">Cetraspora pellucida</name>
    <dbReference type="NCBI Taxonomy" id="1433469"/>
    <lineage>
        <taxon>Eukaryota</taxon>
        <taxon>Fungi</taxon>
        <taxon>Fungi incertae sedis</taxon>
        <taxon>Mucoromycota</taxon>
        <taxon>Glomeromycotina</taxon>
        <taxon>Glomeromycetes</taxon>
        <taxon>Diversisporales</taxon>
        <taxon>Gigasporaceae</taxon>
        <taxon>Cetraspora</taxon>
    </lineage>
</organism>
<feature type="transmembrane region" description="Helical" evidence="6">
    <location>
        <begin position="616"/>
        <end position="636"/>
    </location>
</feature>
<feature type="binding site" evidence="5">
    <location>
        <position position="374"/>
    </location>
    <ligand>
        <name>substrate</name>
    </ligand>
</feature>
<accession>A0A9N9FQG2</accession>
<dbReference type="SUPFAM" id="SSF51905">
    <property type="entry name" value="FAD/NAD(P)-binding domain"/>
    <property type="match status" value="1"/>
</dbReference>
<dbReference type="InterPro" id="IPR036188">
    <property type="entry name" value="FAD/NAD-bd_sf"/>
</dbReference>
<dbReference type="OrthoDB" id="5046242at2759"/>
<dbReference type="InterPro" id="IPR001613">
    <property type="entry name" value="Flavin_amine_oxidase"/>
</dbReference>
<feature type="domain" description="Amine oxidase" evidence="7">
    <location>
        <begin position="12"/>
        <end position="479"/>
    </location>
</feature>
<comment type="cofactor">
    <cofactor evidence="1 6">
        <name>FAD</name>
        <dbReference type="ChEBI" id="CHEBI:57692"/>
    </cofactor>
</comment>